<evidence type="ECO:0000313" key="3">
    <source>
        <dbReference type="Proteomes" id="UP000516280"/>
    </source>
</evidence>
<evidence type="ECO:0000313" key="2">
    <source>
        <dbReference type="EMBL" id="QDJ27519.1"/>
    </source>
</evidence>
<dbReference type="Proteomes" id="UP000516280">
    <property type="component" value="Chromosome"/>
</dbReference>
<organism evidence="2 3">
    <name type="scientific">Pseudolactococcus paracarnosus</name>
    <dbReference type="NCBI Taxonomy" id="2749962"/>
    <lineage>
        <taxon>Bacteria</taxon>
        <taxon>Bacillati</taxon>
        <taxon>Bacillota</taxon>
        <taxon>Bacilli</taxon>
        <taxon>Lactobacillales</taxon>
        <taxon>Streptococcaceae</taxon>
        <taxon>Pseudolactococcus</taxon>
    </lineage>
</organism>
<keyword evidence="1" id="KW-1133">Transmembrane helix</keyword>
<name>A0A7L4WBE0_9LACT</name>
<dbReference type="KEGG" id="lpaa:BHS01_02590"/>
<dbReference type="AlphaFoldDB" id="A0A7L4WBE0"/>
<sequence>MKQVKKESELRHTKLTNKKYHITQIILTSLIVLLSVVLFVTNNIILAKWITIAELILCSTLLHVSVKSSKITSQHYKKQPNSPLWIPRTFGYGIGLNPYNKVGRIWTVALLITFDLLFLGLGISIFFFS</sequence>
<reference evidence="2 3" key="1">
    <citation type="submission" date="2016-09" db="EMBL/GenBank/DDBJ databases">
        <title>Lactic acid bacteria from MAP meat Genome sequencing and assembly.</title>
        <authorList>
            <person name="Behr J."/>
            <person name="Hilgarth M."/>
            <person name="Vogel R.F."/>
        </authorList>
    </citation>
    <scope>NUCLEOTIDE SEQUENCE [LARGE SCALE GENOMIC DNA]</scope>
    <source>
        <strain evidence="2 3">TMW21615</strain>
    </source>
</reference>
<evidence type="ECO:0000256" key="1">
    <source>
        <dbReference type="SAM" id="Phobius"/>
    </source>
</evidence>
<feature type="transmembrane region" description="Helical" evidence="1">
    <location>
        <begin position="105"/>
        <end position="128"/>
    </location>
</feature>
<protein>
    <submittedName>
        <fullName evidence="2">Uncharacterized protein</fullName>
    </submittedName>
</protein>
<feature type="transmembrane region" description="Helical" evidence="1">
    <location>
        <begin position="20"/>
        <end position="40"/>
    </location>
</feature>
<accession>A0A7L4WBE0</accession>
<feature type="transmembrane region" description="Helical" evidence="1">
    <location>
        <begin position="46"/>
        <end position="66"/>
    </location>
</feature>
<proteinExistence type="predicted"/>
<gene>
    <name evidence="2" type="ORF">BHS01_02590</name>
</gene>
<keyword evidence="1" id="KW-0472">Membrane</keyword>
<dbReference type="EMBL" id="CP017195">
    <property type="protein sequence ID" value="QDJ27519.1"/>
    <property type="molecule type" value="Genomic_DNA"/>
</dbReference>
<keyword evidence="1" id="KW-0812">Transmembrane</keyword>